<protein>
    <submittedName>
        <fullName evidence="1">Uncharacterized protein</fullName>
    </submittedName>
</protein>
<feature type="non-terminal residue" evidence="1">
    <location>
        <position position="50"/>
    </location>
</feature>
<dbReference type="AlphaFoldDB" id="A0A1A8S5E9"/>
<feature type="non-terminal residue" evidence="1">
    <location>
        <position position="1"/>
    </location>
</feature>
<accession>A0A1A8S5E9</accession>
<reference evidence="1" key="1">
    <citation type="submission" date="2016-05" db="EMBL/GenBank/DDBJ databases">
        <authorList>
            <person name="Lavstsen T."/>
            <person name="Jespersen J.S."/>
        </authorList>
    </citation>
    <scope>NUCLEOTIDE SEQUENCE</scope>
    <source>
        <tissue evidence="1">Brain</tissue>
    </source>
</reference>
<gene>
    <name evidence="1" type="primary">Nfu_g_1_010227</name>
</gene>
<proteinExistence type="predicted"/>
<sequence>KYSCRAFLKKVYFHLFTVKNKTGSRQQKMKKEQKEAKLMLSVPLNQNKYK</sequence>
<reference evidence="1" key="2">
    <citation type="submission" date="2016-06" db="EMBL/GenBank/DDBJ databases">
        <title>The genome of a short-lived fish provides insights into sex chromosome evolution and the genetic control of aging.</title>
        <authorList>
            <person name="Reichwald K."/>
            <person name="Felder M."/>
            <person name="Petzold A."/>
            <person name="Koch P."/>
            <person name="Groth M."/>
            <person name="Platzer M."/>
        </authorList>
    </citation>
    <scope>NUCLEOTIDE SEQUENCE</scope>
    <source>
        <tissue evidence="1">Brain</tissue>
    </source>
</reference>
<evidence type="ECO:0000313" key="1">
    <source>
        <dbReference type="EMBL" id="SBS13595.1"/>
    </source>
</evidence>
<name>A0A1A8S5E9_9TELE</name>
<organism evidence="1">
    <name type="scientific">Nothobranchius rachovii</name>
    <name type="common">bluefin notho</name>
    <dbReference type="NCBI Taxonomy" id="451742"/>
    <lineage>
        <taxon>Eukaryota</taxon>
        <taxon>Metazoa</taxon>
        <taxon>Chordata</taxon>
        <taxon>Craniata</taxon>
        <taxon>Vertebrata</taxon>
        <taxon>Euteleostomi</taxon>
        <taxon>Actinopterygii</taxon>
        <taxon>Neopterygii</taxon>
        <taxon>Teleostei</taxon>
        <taxon>Neoteleostei</taxon>
        <taxon>Acanthomorphata</taxon>
        <taxon>Ovalentaria</taxon>
        <taxon>Atherinomorphae</taxon>
        <taxon>Cyprinodontiformes</taxon>
        <taxon>Nothobranchiidae</taxon>
        <taxon>Nothobranchius</taxon>
    </lineage>
</organism>
<dbReference type="EMBL" id="HAEH01022220">
    <property type="protein sequence ID" value="SBS13595.1"/>
    <property type="molecule type" value="Transcribed_RNA"/>
</dbReference>